<evidence type="ECO:0000256" key="3">
    <source>
        <dbReference type="ARBA" id="ARBA00022679"/>
    </source>
</evidence>
<keyword evidence="6" id="KW-0067">ATP-binding</keyword>
<evidence type="ECO:0000256" key="5">
    <source>
        <dbReference type="ARBA" id="ARBA00022777"/>
    </source>
</evidence>
<keyword evidence="9" id="KW-0472">Membrane</keyword>
<keyword evidence="3" id="KW-0808">Transferase</keyword>
<dbReference type="PROSITE" id="PS50887">
    <property type="entry name" value="GGDEF"/>
    <property type="match status" value="1"/>
</dbReference>
<dbReference type="SMART" id="SM00091">
    <property type="entry name" value="PAS"/>
    <property type="match status" value="1"/>
</dbReference>
<comment type="catalytic activity">
    <reaction evidence="8">
        <text>3',3'-c-di-GMP + H2O = 5'-phosphoguanylyl(3'-&gt;5')guanosine + H(+)</text>
        <dbReference type="Rhea" id="RHEA:24902"/>
        <dbReference type="ChEBI" id="CHEBI:15377"/>
        <dbReference type="ChEBI" id="CHEBI:15378"/>
        <dbReference type="ChEBI" id="CHEBI:58754"/>
        <dbReference type="ChEBI" id="CHEBI:58805"/>
        <dbReference type="EC" id="3.1.4.52"/>
    </reaction>
    <physiologicalReaction direction="left-to-right" evidence="8">
        <dbReference type="Rhea" id="RHEA:24903"/>
    </physiologicalReaction>
</comment>
<evidence type="ECO:0000256" key="4">
    <source>
        <dbReference type="ARBA" id="ARBA00022741"/>
    </source>
</evidence>
<dbReference type="PANTHER" id="PTHR44757">
    <property type="entry name" value="DIGUANYLATE CYCLASE DGCP"/>
    <property type="match status" value="1"/>
</dbReference>
<dbReference type="InterPro" id="IPR029787">
    <property type="entry name" value="Nucleotide_cyclase"/>
</dbReference>
<dbReference type="RefSeq" id="WP_131447209.1">
    <property type="nucleotide sequence ID" value="NZ_SJZB01000038.1"/>
</dbReference>
<reference evidence="14 15" key="1">
    <citation type="submission" date="2019-03" db="EMBL/GenBank/DDBJ databases">
        <title>Genome sequence of Thiobacillaceae bacterium LSR1, a sulfur-oxidizing bacterium isolated from freshwater sediment.</title>
        <authorList>
            <person name="Li S."/>
        </authorList>
    </citation>
    <scope>NUCLEOTIDE SEQUENCE [LARGE SCALE GENOMIC DNA]</scope>
    <source>
        <strain evidence="14 15">LSR1</strain>
    </source>
</reference>
<dbReference type="SMART" id="SM00304">
    <property type="entry name" value="HAMP"/>
    <property type="match status" value="1"/>
</dbReference>
<feature type="domain" description="EAL" evidence="11">
    <location>
        <begin position="737"/>
        <end position="988"/>
    </location>
</feature>
<dbReference type="GO" id="GO:0071732">
    <property type="term" value="P:cellular response to nitric oxide"/>
    <property type="evidence" value="ECO:0007669"/>
    <property type="project" value="UniProtKB-ARBA"/>
</dbReference>
<protein>
    <submittedName>
        <fullName evidence="14">EAL domain-containing protein</fullName>
    </submittedName>
</protein>
<dbReference type="Pfam" id="PF00672">
    <property type="entry name" value="HAMP"/>
    <property type="match status" value="1"/>
</dbReference>
<evidence type="ECO:0000313" key="14">
    <source>
        <dbReference type="EMBL" id="TCJ13510.1"/>
    </source>
</evidence>
<dbReference type="GO" id="GO:0000160">
    <property type="term" value="P:phosphorelay signal transduction system"/>
    <property type="evidence" value="ECO:0007669"/>
    <property type="project" value="UniProtKB-KW"/>
</dbReference>
<dbReference type="NCBIfam" id="TIGR00229">
    <property type="entry name" value="sensory_box"/>
    <property type="match status" value="1"/>
</dbReference>
<dbReference type="InterPro" id="IPR013767">
    <property type="entry name" value="PAS_fold"/>
</dbReference>
<dbReference type="Gene3D" id="6.10.340.10">
    <property type="match status" value="1"/>
</dbReference>
<evidence type="ECO:0000256" key="7">
    <source>
        <dbReference type="ARBA" id="ARBA00023012"/>
    </source>
</evidence>
<evidence type="ECO:0000259" key="13">
    <source>
        <dbReference type="PROSITE" id="PS50887"/>
    </source>
</evidence>
<dbReference type="Pfam" id="PF00990">
    <property type="entry name" value="GGDEF"/>
    <property type="match status" value="1"/>
</dbReference>
<dbReference type="PROSITE" id="PS50883">
    <property type="entry name" value="EAL"/>
    <property type="match status" value="1"/>
</dbReference>
<evidence type="ECO:0000256" key="8">
    <source>
        <dbReference type="ARBA" id="ARBA00051114"/>
    </source>
</evidence>
<dbReference type="SUPFAM" id="SSF158472">
    <property type="entry name" value="HAMP domain-like"/>
    <property type="match status" value="1"/>
</dbReference>
<feature type="transmembrane region" description="Helical" evidence="9">
    <location>
        <begin position="22"/>
        <end position="42"/>
    </location>
</feature>
<evidence type="ECO:0000313" key="15">
    <source>
        <dbReference type="Proteomes" id="UP000295443"/>
    </source>
</evidence>
<dbReference type="InterPro" id="IPR043128">
    <property type="entry name" value="Rev_trsase/Diguanyl_cyclase"/>
</dbReference>
<gene>
    <name evidence="14" type="ORF">EZJ19_10150</name>
</gene>
<dbReference type="CDD" id="cd00130">
    <property type="entry name" value="PAS"/>
    <property type="match status" value="1"/>
</dbReference>
<dbReference type="EMBL" id="SJZB01000038">
    <property type="protein sequence ID" value="TCJ13510.1"/>
    <property type="molecule type" value="Genomic_DNA"/>
</dbReference>
<dbReference type="GO" id="GO:0016301">
    <property type="term" value="F:kinase activity"/>
    <property type="evidence" value="ECO:0007669"/>
    <property type="project" value="UniProtKB-KW"/>
</dbReference>
<dbReference type="GO" id="GO:0071111">
    <property type="term" value="F:cyclic-guanylate-specific phosphodiesterase activity"/>
    <property type="evidence" value="ECO:0007669"/>
    <property type="project" value="UniProtKB-EC"/>
</dbReference>
<dbReference type="CDD" id="cd01948">
    <property type="entry name" value="EAL"/>
    <property type="match status" value="1"/>
</dbReference>
<dbReference type="Pfam" id="PF21623">
    <property type="entry name" value="HK_sensor_dom_bact"/>
    <property type="match status" value="1"/>
</dbReference>
<dbReference type="InterPro" id="IPR048760">
    <property type="entry name" value="VP0354-like_sensor_dom"/>
</dbReference>
<evidence type="ECO:0000259" key="11">
    <source>
        <dbReference type="PROSITE" id="PS50883"/>
    </source>
</evidence>
<keyword evidence="2" id="KW-0597">Phosphoprotein</keyword>
<dbReference type="SUPFAM" id="SSF103190">
    <property type="entry name" value="Sensory domain-like"/>
    <property type="match status" value="1"/>
</dbReference>
<accession>A0A4R1B9D0</accession>
<dbReference type="FunFam" id="3.30.70.270:FF:000001">
    <property type="entry name" value="Diguanylate cyclase domain protein"/>
    <property type="match status" value="1"/>
</dbReference>
<evidence type="ECO:0000256" key="1">
    <source>
        <dbReference type="ARBA" id="ARBA00004370"/>
    </source>
</evidence>
<dbReference type="Proteomes" id="UP000295443">
    <property type="component" value="Unassembled WGS sequence"/>
</dbReference>
<dbReference type="Gene3D" id="3.20.20.450">
    <property type="entry name" value="EAL domain"/>
    <property type="match status" value="1"/>
</dbReference>
<dbReference type="CDD" id="cd01949">
    <property type="entry name" value="GGDEF"/>
    <property type="match status" value="1"/>
</dbReference>
<evidence type="ECO:0000256" key="9">
    <source>
        <dbReference type="SAM" id="Phobius"/>
    </source>
</evidence>
<dbReference type="FunFam" id="3.20.20.450:FF:000001">
    <property type="entry name" value="Cyclic di-GMP phosphodiesterase yahA"/>
    <property type="match status" value="1"/>
</dbReference>
<dbReference type="CDD" id="cd06225">
    <property type="entry name" value="HAMP"/>
    <property type="match status" value="1"/>
</dbReference>
<dbReference type="InterPro" id="IPR029151">
    <property type="entry name" value="Sensor-like_sf"/>
</dbReference>
<dbReference type="SMART" id="SM00267">
    <property type="entry name" value="GGDEF"/>
    <property type="match status" value="1"/>
</dbReference>
<comment type="caution">
    <text evidence="14">The sequence shown here is derived from an EMBL/GenBank/DDBJ whole genome shotgun (WGS) entry which is preliminary data.</text>
</comment>
<dbReference type="Pfam" id="PF00989">
    <property type="entry name" value="PAS"/>
    <property type="match status" value="1"/>
</dbReference>
<dbReference type="InterPro" id="IPR000014">
    <property type="entry name" value="PAS"/>
</dbReference>
<dbReference type="Pfam" id="PF00563">
    <property type="entry name" value="EAL"/>
    <property type="match status" value="1"/>
</dbReference>
<dbReference type="InterPro" id="IPR000160">
    <property type="entry name" value="GGDEF_dom"/>
</dbReference>
<feature type="domain" description="GGDEF" evidence="13">
    <location>
        <begin position="595"/>
        <end position="728"/>
    </location>
</feature>
<proteinExistence type="predicted"/>
<dbReference type="Gene3D" id="3.30.450.20">
    <property type="entry name" value="PAS domain"/>
    <property type="match status" value="2"/>
</dbReference>
<evidence type="ECO:0000256" key="6">
    <source>
        <dbReference type="ARBA" id="ARBA00022840"/>
    </source>
</evidence>
<dbReference type="NCBIfam" id="TIGR00254">
    <property type="entry name" value="GGDEF"/>
    <property type="match status" value="1"/>
</dbReference>
<dbReference type="InterPro" id="IPR001633">
    <property type="entry name" value="EAL_dom"/>
</dbReference>
<evidence type="ECO:0000259" key="10">
    <source>
        <dbReference type="PROSITE" id="PS50112"/>
    </source>
</evidence>
<feature type="domain" description="HAMP" evidence="12">
    <location>
        <begin position="367"/>
        <end position="419"/>
    </location>
</feature>
<evidence type="ECO:0000256" key="2">
    <source>
        <dbReference type="ARBA" id="ARBA00022553"/>
    </source>
</evidence>
<dbReference type="OrthoDB" id="9812260at2"/>
<dbReference type="PROSITE" id="PS50885">
    <property type="entry name" value="HAMP"/>
    <property type="match status" value="1"/>
</dbReference>
<dbReference type="InterPro" id="IPR052155">
    <property type="entry name" value="Biofilm_reg_signaling"/>
</dbReference>
<comment type="subcellular location">
    <subcellularLocation>
        <location evidence="1">Membrane</location>
    </subcellularLocation>
</comment>
<keyword evidence="9" id="KW-0812">Transmembrane</keyword>
<feature type="transmembrane region" description="Helical" evidence="9">
    <location>
        <begin position="347"/>
        <end position="366"/>
    </location>
</feature>
<dbReference type="PANTHER" id="PTHR44757:SF2">
    <property type="entry name" value="BIOFILM ARCHITECTURE MAINTENANCE PROTEIN MBAA"/>
    <property type="match status" value="1"/>
</dbReference>
<keyword evidence="4" id="KW-0547">Nucleotide-binding</keyword>
<dbReference type="GO" id="GO:0005524">
    <property type="term" value="F:ATP binding"/>
    <property type="evidence" value="ECO:0007669"/>
    <property type="project" value="UniProtKB-KW"/>
</dbReference>
<dbReference type="SMART" id="SM00052">
    <property type="entry name" value="EAL"/>
    <property type="match status" value="1"/>
</dbReference>
<evidence type="ECO:0000259" key="12">
    <source>
        <dbReference type="PROSITE" id="PS50885"/>
    </source>
</evidence>
<dbReference type="InterPro" id="IPR035965">
    <property type="entry name" value="PAS-like_dom_sf"/>
</dbReference>
<dbReference type="AlphaFoldDB" id="A0A4R1B9D0"/>
<keyword evidence="5" id="KW-0418">Kinase</keyword>
<organism evidence="14 15">
    <name type="scientific">Parasulfuritortus cantonensis</name>
    <dbReference type="NCBI Taxonomy" id="2528202"/>
    <lineage>
        <taxon>Bacteria</taxon>
        <taxon>Pseudomonadati</taxon>
        <taxon>Pseudomonadota</taxon>
        <taxon>Betaproteobacteria</taxon>
        <taxon>Nitrosomonadales</taxon>
        <taxon>Thiobacillaceae</taxon>
        <taxon>Parasulfuritortus</taxon>
    </lineage>
</organism>
<keyword evidence="9" id="KW-1133">Transmembrane helix</keyword>
<dbReference type="Gene3D" id="3.30.70.270">
    <property type="match status" value="1"/>
</dbReference>
<dbReference type="PROSITE" id="PS50112">
    <property type="entry name" value="PAS"/>
    <property type="match status" value="1"/>
</dbReference>
<dbReference type="SUPFAM" id="SSF141868">
    <property type="entry name" value="EAL domain-like"/>
    <property type="match status" value="1"/>
</dbReference>
<sequence length="991" mass="109202">MSTPNRGADGVRSARQPGVQRHVHLVVFALILAGAVALGLVVDQLHRASVYRNLASELDGATRLRGANLENAIATLREDTLLLSRTPPVRGILRADRQGGGDPVEHYPREVWIKRLKEIFAVFLETRPDYTQARYIGVAEDGRELVRVDRRQGKVVVIPDAELQQKGRRDYFRDGLRLREGEVYLSEFNLNREHGDFEMPHVPTVRALTPVYDPDGHLFGMIVVNMAVRPLFAQLAHVPLAGAAVYVSDERGRYLLHPDPAMAFSFELGNRHRLAADFPELAGMLDGARPGDDVYPTRRMRLGGRDCLVAAQRLHVDSGRPGRFLLLVLAVPEDSLSAGIDAFRLRAALATLLVLFLVLPAVSLLIRRILAPLDQLCLAAQSISRGQYDVALPETHHREVSALVAGFEHMREQVALREDQLRRHNARLAEQISKGAFDLLLAGSVVDNTSEGVMVTDSQARILSVNRAFTEITGYGAEEAVGATPRLLRSDYQDAEFYRAMWQQLLGDGRWQGELWNRRKNGEAFLEWLTINRVAGAHAGAERYIAVFTDVTEQRRKDERIQFLAFHDPLTGLPNRALVQDRLQHAIELARRQHGRAGVMMIDLDRFKAVNDGIGHDVGDQLLKVVAERLTGSLRRTDTVGRMGGDEFLVVLEDGAAPEMYAEVAEGLIRTISEPAVIQAHHIEVGASVGIAFYPDDGGDVATLLKQADVAMYAAKADGKGVCRFFSADMTERASRFLAMEMELRQALARDELELHYQPKMSLADGRLHGVEALVRWRHPTRGLLMPADFIPVAEDSGIIVALGDWVLTEACRQAAVWQGRMGTIAVNVSGRQMERVDLVARIGELTARYGIPPAYLQIELTESMIMGDPERAAGLLGKLRELGITVAIDDFGTGYSSLSYLRRLPIDVLKIDRSFVLGTGTDQEVTEIARTVVALGQALRMAVVAEGIEAEAQATLLRDMGCDLGQGYLYAEPLAAAALEAWLAAGRGAG</sequence>
<dbReference type="GO" id="GO:0016020">
    <property type="term" value="C:membrane"/>
    <property type="evidence" value="ECO:0007669"/>
    <property type="project" value="UniProtKB-SubCell"/>
</dbReference>
<keyword evidence="15" id="KW-1185">Reference proteome</keyword>
<dbReference type="SUPFAM" id="SSF55073">
    <property type="entry name" value="Nucleotide cyclase"/>
    <property type="match status" value="1"/>
</dbReference>
<keyword evidence="7" id="KW-0902">Two-component regulatory system</keyword>
<name>A0A4R1B9D0_9PROT</name>
<dbReference type="InterPro" id="IPR003660">
    <property type="entry name" value="HAMP_dom"/>
</dbReference>
<dbReference type="InterPro" id="IPR035919">
    <property type="entry name" value="EAL_sf"/>
</dbReference>
<dbReference type="SUPFAM" id="SSF55785">
    <property type="entry name" value="PYP-like sensor domain (PAS domain)"/>
    <property type="match status" value="1"/>
</dbReference>
<feature type="domain" description="PAS" evidence="10">
    <location>
        <begin position="445"/>
        <end position="482"/>
    </location>
</feature>